<reference evidence="2" key="1">
    <citation type="journal article" date="2020" name="Stud. Mycol.">
        <title>101 Dothideomycetes genomes: a test case for predicting lifestyles and emergence of pathogens.</title>
        <authorList>
            <person name="Haridas S."/>
            <person name="Albert R."/>
            <person name="Binder M."/>
            <person name="Bloem J."/>
            <person name="Labutti K."/>
            <person name="Salamov A."/>
            <person name="Andreopoulos B."/>
            <person name="Baker S."/>
            <person name="Barry K."/>
            <person name="Bills G."/>
            <person name="Bluhm B."/>
            <person name="Cannon C."/>
            <person name="Castanera R."/>
            <person name="Culley D."/>
            <person name="Daum C."/>
            <person name="Ezra D."/>
            <person name="Gonzalez J."/>
            <person name="Henrissat B."/>
            <person name="Kuo A."/>
            <person name="Liang C."/>
            <person name="Lipzen A."/>
            <person name="Lutzoni F."/>
            <person name="Magnuson J."/>
            <person name="Mondo S."/>
            <person name="Nolan M."/>
            <person name="Ohm R."/>
            <person name="Pangilinan J."/>
            <person name="Park H.-J."/>
            <person name="Ramirez L."/>
            <person name="Alfaro M."/>
            <person name="Sun H."/>
            <person name="Tritt A."/>
            <person name="Yoshinaga Y."/>
            <person name="Zwiers L.-H."/>
            <person name="Turgeon B."/>
            <person name="Goodwin S."/>
            <person name="Spatafora J."/>
            <person name="Crous P."/>
            <person name="Grigoriev I."/>
        </authorList>
    </citation>
    <scope>NUCLEOTIDE SEQUENCE</scope>
    <source>
        <strain evidence="2">CBS 122681</strain>
    </source>
</reference>
<proteinExistence type="predicted"/>
<name>A0A6A6TB63_9PLEO</name>
<dbReference type="Proteomes" id="UP000799324">
    <property type="component" value="Unassembled WGS sequence"/>
</dbReference>
<sequence>MGNTISTAPNILFLLDHVHCPGSPLQHQTPHPHPHKASTSRTAPFSSSSSSSSRRLPRPLFLLRRRPAHTPASAPSLPSPPTLNLYTLPPKPRPSSTPNPLFAILHSLCDDLRLDRDRPRLRSHAIWPKGYAPVALFHLCGDFKNPAWNGVVSVLLEKSGGDVDMGMESVAEANPFSFPFPFPFLYSHELSPNAHPPPSPPPLPSSSSSSQYPPLPTPFHSSPSPPPSPPSSPLHRYIHLYEPTHLAQSFHSIFQKLAKTGVLKEVHTSVDEERLLSMEAYALFWAKGRWEGLVWGQDEGRGMREEWEGELEDVWGDVGVGSV</sequence>
<evidence type="ECO:0000313" key="2">
    <source>
        <dbReference type="EMBL" id="KAF2657219.1"/>
    </source>
</evidence>
<feature type="compositionally biased region" description="Low complexity" evidence="1">
    <location>
        <begin position="69"/>
        <end position="88"/>
    </location>
</feature>
<organism evidence="2 3">
    <name type="scientific">Lophiostoma macrostomum CBS 122681</name>
    <dbReference type="NCBI Taxonomy" id="1314788"/>
    <lineage>
        <taxon>Eukaryota</taxon>
        <taxon>Fungi</taxon>
        <taxon>Dikarya</taxon>
        <taxon>Ascomycota</taxon>
        <taxon>Pezizomycotina</taxon>
        <taxon>Dothideomycetes</taxon>
        <taxon>Pleosporomycetidae</taxon>
        <taxon>Pleosporales</taxon>
        <taxon>Lophiostomataceae</taxon>
        <taxon>Lophiostoma</taxon>
    </lineage>
</organism>
<feature type="region of interest" description="Disordered" evidence="1">
    <location>
        <begin position="23"/>
        <end position="57"/>
    </location>
</feature>
<evidence type="ECO:0000256" key="1">
    <source>
        <dbReference type="SAM" id="MobiDB-lite"/>
    </source>
</evidence>
<feature type="compositionally biased region" description="Pro residues" evidence="1">
    <location>
        <begin position="194"/>
        <end position="204"/>
    </location>
</feature>
<feature type="compositionally biased region" description="Pro residues" evidence="1">
    <location>
        <begin position="213"/>
        <end position="232"/>
    </location>
</feature>
<protein>
    <submittedName>
        <fullName evidence="2">Uncharacterized protein</fullName>
    </submittedName>
</protein>
<feature type="compositionally biased region" description="Low complexity" evidence="1">
    <location>
        <begin position="39"/>
        <end position="57"/>
    </location>
</feature>
<dbReference type="EMBL" id="MU004327">
    <property type="protein sequence ID" value="KAF2657219.1"/>
    <property type="molecule type" value="Genomic_DNA"/>
</dbReference>
<feature type="region of interest" description="Disordered" evidence="1">
    <location>
        <begin position="69"/>
        <end position="94"/>
    </location>
</feature>
<dbReference type="AlphaFoldDB" id="A0A6A6TB63"/>
<gene>
    <name evidence="2" type="ORF">K491DRAFT_714617</name>
</gene>
<keyword evidence="3" id="KW-1185">Reference proteome</keyword>
<feature type="region of interest" description="Disordered" evidence="1">
    <location>
        <begin position="193"/>
        <end position="234"/>
    </location>
</feature>
<evidence type="ECO:0000313" key="3">
    <source>
        <dbReference type="Proteomes" id="UP000799324"/>
    </source>
</evidence>
<accession>A0A6A6TB63</accession>